<dbReference type="OrthoDB" id="9777057at2"/>
<evidence type="ECO:0000256" key="2">
    <source>
        <dbReference type="ARBA" id="ARBA00022833"/>
    </source>
</evidence>
<keyword evidence="2 4" id="KW-0862">Zinc</keyword>
<dbReference type="InterPro" id="IPR036291">
    <property type="entry name" value="NAD(P)-bd_dom_sf"/>
</dbReference>
<keyword evidence="1 4" id="KW-0479">Metal-binding</keyword>
<keyword evidence="7" id="KW-1185">Reference proteome</keyword>
<proteinExistence type="inferred from homology"/>
<dbReference type="InterPro" id="IPR013154">
    <property type="entry name" value="ADH-like_N"/>
</dbReference>
<name>A0A326UBF5_THEHA</name>
<evidence type="ECO:0000259" key="5">
    <source>
        <dbReference type="SMART" id="SM00829"/>
    </source>
</evidence>
<dbReference type="InterPro" id="IPR011032">
    <property type="entry name" value="GroES-like_sf"/>
</dbReference>
<dbReference type="RefSeq" id="WP_111322514.1">
    <property type="nucleotide sequence ID" value="NZ_BIFX01000001.1"/>
</dbReference>
<dbReference type="InterPro" id="IPR013149">
    <property type="entry name" value="ADH-like_C"/>
</dbReference>
<dbReference type="InterPro" id="IPR020843">
    <property type="entry name" value="ER"/>
</dbReference>
<dbReference type="SUPFAM" id="SSF51735">
    <property type="entry name" value="NAD(P)-binding Rossmann-fold domains"/>
    <property type="match status" value="1"/>
</dbReference>
<accession>A0A326UBF5</accession>
<dbReference type="Gene3D" id="3.90.180.10">
    <property type="entry name" value="Medium-chain alcohol dehydrogenases, catalytic domain"/>
    <property type="match status" value="1"/>
</dbReference>
<keyword evidence="3" id="KW-0560">Oxidoreductase</keyword>
<dbReference type="Pfam" id="PF08240">
    <property type="entry name" value="ADH_N"/>
    <property type="match status" value="1"/>
</dbReference>
<evidence type="ECO:0000313" key="6">
    <source>
        <dbReference type="EMBL" id="PZW30631.1"/>
    </source>
</evidence>
<dbReference type="GO" id="GO:0008270">
    <property type="term" value="F:zinc ion binding"/>
    <property type="evidence" value="ECO:0007669"/>
    <property type="project" value="InterPro"/>
</dbReference>
<dbReference type="EMBL" id="QKUF01000007">
    <property type="protein sequence ID" value="PZW30631.1"/>
    <property type="molecule type" value="Genomic_DNA"/>
</dbReference>
<sequence>MYTVEYHANDDVRLVEKPVPEIGPGEVLVQLKACGICASDVMEWYMKPRAPLYPGHEPVGVIVQVGEGVDQFKPGQRVFIHHHVPCMTCHYCQRGAFSQCATFRATRLYPGGLAEYIRVPAPNVQLDVLPLPDSLSDEEATLVEPLACCVRGIDRANIRPGDSVLILGAGSNGLMLGQLAKMRGALRVMISDFIAYRREAALKAGIDVAFDPQDGPIEEQVAAVNDGLKPDVVIVTPSKINVMQQGIELVAPGGTVLLFAPPPPADELSVKPNHLFFREITLRTSYSAGPYETRQALDLLRTGRIRSESIITHRFPLQEAPQAFHLVANPGEALKVVLHVD</sequence>
<feature type="domain" description="Enoyl reductase (ER)" evidence="5">
    <location>
        <begin position="7"/>
        <end position="338"/>
    </location>
</feature>
<organism evidence="6 7">
    <name type="scientific">Thermosporothrix hazakensis</name>
    <dbReference type="NCBI Taxonomy" id="644383"/>
    <lineage>
        <taxon>Bacteria</taxon>
        <taxon>Bacillati</taxon>
        <taxon>Chloroflexota</taxon>
        <taxon>Ktedonobacteria</taxon>
        <taxon>Ktedonobacterales</taxon>
        <taxon>Thermosporotrichaceae</taxon>
        <taxon>Thermosporothrix</taxon>
    </lineage>
</organism>
<gene>
    <name evidence="6" type="ORF">EI42_02605</name>
</gene>
<dbReference type="AlphaFoldDB" id="A0A326UBF5"/>
<evidence type="ECO:0000256" key="4">
    <source>
        <dbReference type="RuleBase" id="RU361277"/>
    </source>
</evidence>
<protein>
    <submittedName>
        <fullName evidence="6">L-iditol 2-dehydrogenase</fullName>
    </submittedName>
</protein>
<reference evidence="6 7" key="1">
    <citation type="submission" date="2018-06" db="EMBL/GenBank/DDBJ databases">
        <title>Genomic Encyclopedia of Archaeal and Bacterial Type Strains, Phase II (KMG-II): from individual species to whole genera.</title>
        <authorList>
            <person name="Goeker M."/>
        </authorList>
    </citation>
    <scope>NUCLEOTIDE SEQUENCE [LARGE SCALE GENOMIC DNA]</scope>
    <source>
        <strain evidence="6 7">ATCC BAA-1881</strain>
    </source>
</reference>
<dbReference type="Pfam" id="PF00107">
    <property type="entry name" value="ADH_zinc_N"/>
    <property type="match status" value="1"/>
</dbReference>
<dbReference type="CDD" id="cd08235">
    <property type="entry name" value="iditol_2_DH_like"/>
    <property type="match status" value="1"/>
</dbReference>
<dbReference type="PROSITE" id="PS00059">
    <property type="entry name" value="ADH_ZINC"/>
    <property type="match status" value="1"/>
</dbReference>
<dbReference type="SUPFAM" id="SSF50129">
    <property type="entry name" value="GroES-like"/>
    <property type="match status" value="1"/>
</dbReference>
<dbReference type="GO" id="GO:0016491">
    <property type="term" value="F:oxidoreductase activity"/>
    <property type="evidence" value="ECO:0007669"/>
    <property type="project" value="UniProtKB-KW"/>
</dbReference>
<comment type="cofactor">
    <cofactor evidence="4">
        <name>Zn(2+)</name>
        <dbReference type="ChEBI" id="CHEBI:29105"/>
    </cofactor>
</comment>
<evidence type="ECO:0000313" key="7">
    <source>
        <dbReference type="Proteomes" id="UP000248806"/>
    </source>
</evidence>
<dbReference type="SMART" id="SM00829">
    <property type="entry name" value="PKS_ER"/>
    <property type="match status" value="1"/>
</dbReference>
<dbReference type="InterPro" id="IPR002328">
    <property type="entry name" value="ADH_Zn_CS"/>
</dbReference>
<evidence type="ECO:0000256" key="3">
    <source>
        <dbReference type="ARBA" id="ARBA00023002"/>
    </source>
</evidence>
<evidence type="ECO:0000256" key="1">
    <source>
        <dbReference type="ARBA" id="ARBA00022723"/>
    </source>
</evidence>
<dbReference type="Proteomes" id="UP000248806">
    <property type="component" value="Unassembled WGS sequence"/>
</dbReference>
<dbReference type="InterPro" id="IPR050129">
    <property type="entry name" value="Zn_alcohol_dh"/>
</dbReference>
<comment type="similarity">
    <text evidence="4">Belongs to the zinc-containing alcohol dehydrogenase family.</text>
</comment>
<dbReference type="Gene3D" id="3.40.50.720">
    <property type="entry name" value="NAD(P)-binding Rossmann-like Domain"/>
    <property type="match status" value="1"/>
</dbReference>
<dbReference type="PANTHER" id="PTHR43401">
    <property type="entry name" value="L-THREONINE 3-DEHYDROGENASE"/>
    <property type="match status" value="1"/>
</dbReference>
<dbReference type="PANTHER" id="PTHR43401:SF2">
    <property type="entry name" value="L-THREONINE 3-DEHYDROGENASE"/>
    <property type="match status" value="1"/>
</dbReference>
<comment type="caution">
    <text evidence="6">The sequence shown here is derived from an EMBL/GenBank/DDBJ whole genome shotgun (WGS) entry which is preliminary data.</text>
</comment>